<evidence type="ECO:0000313" key="12">
    <source>
        <dbReference type="Proteomes" id="UP000429523"/>
    </source>
</evidence>
<evidence type="ECO:0000313" key="16">
    <source>
        <dbReference type="Proteomes" id="UP000440732"/>
    </source>
</evidence>
<dbReference type="Proteomes" id="UP000440367">
    <property type="component" value="Unassembled WGS sequence"/>
</dbReference>
<evidence type="ECO:0000313" key="9">
    <source>
        <dbReference type="EMBL" id="KAE9190426.1"/>
    </source>
</evidence>
<dbReference type="Proteomes" id="UP000460718">
    <property type="component" value="Unassembled WGS sequence"/>
</dbReference>
<protein>
    <recommendedName>
        <fullName evidence="22">Myb/SANT-like domain-containing protein</fullName>
    </recommendedName>
</protein>
<evidence type="ECO:0000313" key="21">
    <source>
        <dbReference type="Proteomes" id="UP000488956"/>
    </source>
</evidence>
<dbReference type="OrthoDB" id="164907at2759"/>
<reference evidence="12 13" key="1">
    <citation type="submission" date="2018-08" db="EMBL/GenBank/DDBJ databases">
        <title>Genomic investigation of the strawberry pathogen Phytophthora fragariae indicates pathogenicity is determined by transcriptional variation in three key races.</title>
        <authorList>
            <person name="Adams T.M."/>
            <person name="Armitage A.D."/>
            <person name="Sobczyk M.K."/>
            <person name="Bates H.J."/>
            <person name="Dunwell J.M."/>
            <person name="Nellist C.F."/>
            <person name="Harrison R.J."/>
        </authorList>
    </citation>
    <scope>NUCLEOTIDE SEQUENCE [LARGE SCALE GENOMIC DNA]</scope>
    <source>
        <strain evidence="10 14">A4</strain>
        <strain evidence="9 15">BC-1</strain>
        <strain evidence="8 19">BC-23</strain>
        <strain evidence="7 13">NOV-27</strain>
        <strain evidence="6 16">NOV-5</strain>
        <strain evidence="5 17">NOV-71</strain>
        <strain evidence="11 20">NOV-77</strain>
        <strain evidence="2 12">NOV-9</strain>
        <strain evidence="4 21">ONT-3</strain>
        <strain evidence="3 18">SCRP245</strain>
    </source>
</reference>
<dbReference type="Proteomes" id="UP000433483">
    <property type="component" value="Unassembled WGS sequence"/>
</dbReference>
<evidence type="ECO:0000313" key="3">
    <source>
        <dbReference type="EMBL" id="KAE8980165.1"/>
    </source>
</evidence>
<evidence type="ECO:0000313" key="15">
    <source>
        <dbReference type="Proteomes" id="UP000440367"/>
    </source>
</evidence>
<keyword evidence="13" id="KW-1185">Reference proteome</keyword>
<dbReference type="EMBL" id="QXFW01002279">
    <property type="protein sequence ID" value="KAE8980165.1"/>
    <property type="molecule type" value="Genomic_DNA"/>
</dbReference>
<dbReference type="EMBL" id="QXGE01002303">
    <property type="protein sequence ID" value="KAE9283052.1"/>
    <property type="molecule type" value="Genomic_DNA"/>
</dbReference>
<feature type="compositionally biased region" description="Acidic residues" evidence="1">
    <location>
        <begin position="149"/>
        <end position="160"/>
    </location>
</feature>
<evidence type="ECO:0000313" key="17">
    <source>
        <dbReference type="Proteomes" id="UP000441208"/>
    </source>
</evidence>
<dbReference type="AlphaFoldDB" id="A0A6A3DYG5"/>
<evidence type="ECO:0000256" key="1">
    <source>
        <dbReference type="SAM" id="MobiDB-lite"/>
    </source>
</evidence>
<evidence type="ECO:0008006" key="22">
    <source>
        <dbReference type="Google" id="ProtNLM"/>
    </source>
</evidence>
<gene>
    <name evidence="10" type="ORF">PF001_g23025</name>
    <name evidence="9" type="ORF">PF002_g24773</name>
    <name evidence="8" type="ORF">PF004_g22224</name>
    <name evidence="7" type="ORF">PF005_g23750</name>
    <name evidence="6" type="ORF">PF006_g23131</name>
    <name evidence="5" type="ORF">PF007_g23819</name>
    <name evidence="11" type="ORF">PF008_g23138</name>
    <name evidence="2" type="ORF">PF009_g24555</name>
    <name evidence="4" type="ORF">PF010_g23161</name>
    <name evidence="3" type="ORF">PF011_g22556</name>
</gene>
<evidence type="ECO:0000313" key="18">
    <source>
        <dbReference type="Proteomes" id="UP000460718"/>
    </source>
</evidence>
<dbReference type="Proteomes" id="UP000429523">
    <property type="component" value="Unassembled WGS sequence"/>
</dbReference>
<accession>A0A6A3DYG5</accession>
<evidence type="ECO:0000313" key="5">
    <source>
        <dbReference type="EMBL" id="KAE9078523.1"/>
    </source>
</evidence>
<evidence type="ECO:0000313" key="14">
    <source>
        <dbReference type="Proteomes" id="UP000437068"/>
    </source>
</evidence>
<evidence type="ECO:0000313" key="19">
    <source>
        <dbReference type="Proteomes" id="UP000476176"/>
    </source>
</evidence>
<dbReference type="Proteomes" id="UP000437068">
    <property type="component" value="Unassembled WGS sequence"/>
</dbReference>
<name>A0A6A3DYG5_9STRA</name>
<dbReference type="EMBL" id="QXGB01002303">
    <property type="protein sequence ID" value="KAE9179275.1"/>
    <property type="molecule type" value="Genomic_DNA"/>
</dbReference>
<dbReference type="Proteomes" id="UP000441208">
    <property type="component" value="Unassembled WGS sequence"/>
</dbReference>
<dbReference type="EMBL" id="QXGD01002308">
    <property type="protein sequence ID" value="KAE9190426.1"/>
    <property type="molecule type" value="Genomic_DNA"/>
</dbReference>
<evidence type="ECO:0000313" key="13">
    <source>
        <dbReference type="Proteomes" id="UP000433483"/>
    </source>
</evidence>
<evidence type="ECO:0000313" key="8">
    <source>
        <dbReference type="EMBL" id="KAE9189415.1"/>
    </source>
</evidence>
<evidence type="ECO:0000313" key="4">
    <source>
        <dbReference type="EMBL" id="KAE9078349.1"/>
    </source>
</evidence>
<dbReference type="Proteomes" id="UP000486351">
    <property type="component" value="Unassembled WGS sequence"/>
</dbReference>
<dbReference type="EMBL" id="QXGC01002196">
    <property type="protein sequence ID" value="KAE9189415.1"/>
    <property type="molecule type" value="Genomic_DNA"/>
</dbReference>
<evidence type="ECO:0000313" key="20">
    <source>
        <dbReference type="Proteomes" id="UP000486351"/>
    </source>
</evidence>
<organism evidence="2 12">
    <name type="scientific">Phytophthora fragariae</name>
    <dbReference type="NCBI Taxonomy" id="53985"/>
    <lineage>
        <taxon>Eukaryota</taxon>
        <taxon>Sar</taxon>
        <taxon>Stramenopiles</taxon>
        <taxon>Oomycota</taxon>
        <taxon>Peronosporomycetes</taxon>
        <taxon>Peronosporales</taxon>
        <taxon>Peronosporaceae</taxon>
        <taxon>Phytophthora</taxon>
    </lineage>
</organism>
<comment type="caution">
    <text evidence="2">The sequence shown here is derived from an EMBL/GenBank/DDBJ whole genome shotgun (WGS) entry which is preliminary data.</text>
</comment>
<dbReference type="Proteomes" id="UP000488956">
    <property type="component" value="Unassembled WGS sequence"/>
</dbReference>
<dbReference type="EMBL" id="QXGA01002341">
    <property type="protein sequence ID" value="KAE9099463.1"/>
    <property type="molecule type" value="Genomic_DNA"/>
</dbReference>
<proteinExistence type="predicted"/>
<evidence type="ECO:0000313" key="2">
    <source>
        <dbReference type="EMBL" id="KAE8925236.1"/>
    </source>
</evidence>
<evidence type="ECO:0000313" key="6">
    <source>
        <dbReference type="EMBL" id="KAE9099463.1"/>
    </source>
</evidence>
<dbReference type="EMBL" id="QXFZ01002299">
    <property type="protein sequence ID" value="KAE9078523.1"/>
    <property type="molecule type" value="Genomic_DNA"/>
</dbReference>
<evidence type="ECO:0000313" key="10">
    <source>
        <dbReference type="EMBL" id="KAE9283052.1"/>
    </source>
</evidence>
<dbReference type="Proteomes" id="UP000440732">
    <property type="component" value="Unassembled WGS sequence"/>
</dbReference>
<dbReference type="EMBL" id="QXGF01002313">
    <property type="protein sequence ID" value="KAE8925236.1"/>
    <property type="molecule type" value="Genomic_DNA"/>
</dbReference>
<dbReference type="Proteomes" id="UP000476176">
    <property type="component" value="Unassembled WGS sequence"/>
</dbReference>
<dbReference type="EMBL" id="QXFX01002308">
    <property type="protein sequence ID" value="KAE9078349.1"/>
    <property type="molecule type" value="Genomic_DNA"/>
</dbReference>
<sequence length="327" mass="36470">MVLFLETEILRLLDLYVDLRADPLNVSNNGVLLKDHARARLTRGLNASFPREQPWTERQVSVKFKNLRGDYSEFVWLSEQPGFVADGSGMDDAWWSDVKTRRPKAHAFKGKLPWAFASRMQTILGDVGAAGQRPRYAKVEQQQQQQQEQEQELAEDEAEQEVSGREQSAVLPRVLEAAAPTPTPPQKRKRGADLAADSRSDRDENHQDPGQGSGAARVPAGDDYGRSLARSVEQSATAAADMARGFQDLITMFQEQTARVRVLEQQLPQRGTETPSLALAEQRSVLLALARALEQSTRATADMAQGYCELAKAYVRETDASRLQREH</sequence>
<feature type="region of interest" description="Disordered" evidence="1">
    <location>
        <begin position="135"/>
        <end position="223"/>
    </location>
</feature>
<dbReference type="EMBL" id="QXFY01002283">
    <property type="protein sequence ID" value="KAE9299896.1"/>
    <property type="molecule type" value="Genomic_DNA"/>
</dbReference>
<evidence type="ECO:0000313" key="7">
    <source>
        <dbReference type="EMBL" id="KAE9179275.1"/>
    </source>
</evidence>
<feature type="compositionally biased region" description="Basic and acidic residues" evidence="1">
    <location>
        <begin position="196"/>
        <end position="207"/>
    </location>
</feature>
<evidence type="ECO:0000313" key="11">
    <source>
        <dbReference type="EMBL" id="KAE9299896.1"/>
    </source>
</evidence>